<feature type="region of interest" description="Disordered" evidence="3">
    <location>
        <begin position="492"/>
        <end position="516"/>
    </location>
</feature>
<comment type="caution">
    <text evidence="5">The sequence shown here is derived from an EMBL/GenBank/DDBJ whole genome shotgun (WGS) entry which is preliminary data.</text>
</comment>
<sequence length="516" mass="58142">MTDVKENVKKISADIRENERYIQERCENCADILIRPMRLGDERKVDCLMVYIEVAVSNMMLDDSAIGKMINHFWEIPPEKIPEFMQNNSLGIADVQKLYDMNEVLGAVLSGNAVFFIDGYDKAMKISSRGYPNMGVSEAESEKVLRGSREGFSDSVKTNSALVRKRLRDTRMKVEEYQMGVRSNTVLQILYIDDLVHEELLEQIKERIEEYEIDGVLDSGMLEQLTEESWYSPFPQYQVTERPDRAALELLNGKVVLLCDNSPSALILPGSFSGFMESSEDWYHHFEMASFLRILRYLALLTAMLLPGLYLAVIRFHTQILPANLLLSFAEAREGVPFTSVTELILLELAFELIREAGVRVPGALGNAIGIVGGLIIGDAAVSANLVSPIVVMIVALTALGSMVIPDEEFASAFRLMKYGFLFLGGYLGIYGIVLGIYLLISHLSGLLSFGVPYLVPFVRKHSVSRVGDGIWRIPFKKRQYRPVYAKKEQSLRLKHKAQTTDAETEKEAQNEVRRK</sequence>
<keyword evidence="2 4" id="KW-0472">Membrane</keyword>
<evidence type="ECO:0000256" key="3">
    <source>
        <dbReference type="SAM" id="MobiDB-lite"/>
    </source>
</evidence>
<dbReference type="GO" id="GO:0016020">
    <property type="term" value="C:membrane"/>
    <property type="evidence" value="ECO:0007669"/>
    <property type="project" value="InterPro"/>
</dbReference>
<dbReference type="EMBL" id="QSKF01000007">
    <property type="protein sequence ID" value="RHE39556.1"/>
    <property type="molecule type" value="Genomic_DNA"/>
</dbReference>
<comment type="similarity">
    <text evidence="1">Belongs to the GerABKA family.</text>
</comment>
<dbReference type="Proteomes" id="UP000283745">
    <property type="component" value="Unassembled WGS sequence"/>
</dbReference>
<name>A0A414J572_9FIRM</name>
<organism evidence="5 6">
    <name type="scientific">Blautia obeum</name>
    <dbReference type="NCBI Taxonomy" id="40520"/>
    <lineage>
        <taxon>Bacteria</taxon>
        <taxon>Bacillati</taxon>
        <taxon>Bacillota</taxon>
        <taxon>Clostridia</taxon>
        <taxon>Lachnospirales</taxon>
        <taxon>Lachnospiraceae</taxon>
        <taxon>Blautia</taxon>
    </lineage>
</organism>
<feature type="transmembrane region" description="Helical" evidence="4">
    <location>
        <begin position="294"/>
        <end position="316"/>
    </location>
</feature>
<dbReference type="InterPro" id="IPR004995">
    <property type="entry name" value="Spore_Ger"/>
</dbReference>
<keyword evidence="4" id="KW-1133">Transmembrane helix</keyword>
<dbReference type="PANTHER" id="PTHR22550">
    <property type="entry name" value="SPORE GERMINATION PROTEIN"/>
    <property type="match status" value="1"/>
</dbReference>
<accession>A0A414J572</accession>
<gene>
    <name evidence="5" type="ORF">DW740_09960</name>
</gene>
<dbReference type="PANTHER" id="PTHR22550:SF5">
    <property type="entry name" value="LEUCINE ZIPPER PROTEIN 4"/>
    <property type="match status" value="1"/>
</dbReference>
<dbReference type="RefSeq" id="WP_015541585.1">
    <property type="nucleotide sequence ID" value="NZ_CABJFK010000007.1"/>
</dbReference>
<dbReference type="Pfam" id="PF03323">
    <property type="entry name" value="GerA"/>
    <property type="match status" value="1"/>
</dbReference>
<evidence type="ECO:0000313" key="5">
    <source>
        <dbReference type="EMBL" id="RHE39556.1"/>
    </source>
</evidence>
<keyword evidence="4" id="KW-0812">Transmembrane</keyword>
<dbReference type="PIRSF" id="PIRSF005690">
    <property type="entry name" value="GerBA"/>
    <property type="match status" value="1"/>
</dbReference>
<evidence type="ECO:0000256" key="1">
    <source>
        <dbReference type="ARBA" id="ARBA00005278"/>
    </source>
</evidence>
<evidence type="ECO:0000313" key="6">
    <source>
        <dbReference type="Proteomes" id="UP000283745"/>
    </source>
</evidence>
<feature type="transmembrane region" description="Helical" evidence="4">
    <location>
        <begin position="419"/>
        <end position="441"/>
    </location>
</feature>
<evidence type="ECO:0000256" key="4">
    <source>
        <dbReference type="SAM" id="Phobius"/>
    </source>
</evidence>
<feature type="compositionally biased region" description="Basic and acidic residues" evidence="3">
    <location>
        <begin position="504"/>
        <end position="516"/>
    </location>
</feature>
<reference evidence="5 6" key="1">
    <citation type="submission" date="2018-08" db="EMBL/GenBank/DDBJ databases">
        <title>A genome reference for cultivated species of the human gut microbiota.</title>
        <authorList>
            <person name="Zou Y."/>
            <person name="Xue W."/>
            <person name="Luo G."/>
        </authorList>
    </citation>
    <scope>NUCLEOTIDE SEQUENCE [LARGE SCALE GENOMIC DNA]</scope>
    <source>
        <strain evidence="5 6">AM28-23</strain>
    </source>
</reference>
<feature type="transmembrane region" description="Helical" evidence="4">
    <location>
        <begin position="386"/>
        <end position="407"/>
    </location>
</feature>
<evidence type="ECO:0000256" key="2">
    <source>
        <dbReference type="ARBA" id="ARBA00023136"/>
    </source>
</evidence>
<protein>
    <submittedName>
        <fullName evidence="5">Spore germination protein</fullName>
    </submittedName>
</protein>
<dbReference type="InterPro" id="IPR050768">
    <property type="entry name" value="UPF0353/GerABKA_families"/>
</dbReference>
<proteinExistence type="inferred from homology"/>
<dbReference type="GO" id="GO:0009847">
    <property type="term" value="P:spore germination"/>
    <property type="evidence" value="ECO:0007669"/>
    <property type="project" value="InterPro"/>
</dbReference>
<dbReference type="AlphaFoldDB" id="A0A414J572"/>